<dbReference type="EMBL" id="KQ103865">
    <property type="protein sequence ID" value="KMS93336.1"/>
    <property type="molecule type" value="Genomic_DNA"/>
</dbReference>
<feature type="non-terminal residue" evidence="1">
    <location>
        <position position="118"/>
    </location>
</feature>
<evidence type="ECO:0000313" key="1">
    <source>
        <dbReference type="EMBL" id="KMS93336.1"/>
    </source>
</evidence>
<evidence type="ECO:0000313" key="2">
    <source>
        <dbReference type="Proteomes" id="UP000035740"/>
    </source>
</evidence>
<reference evidence="1 2" key="1">
    <citation type="journal article" date="2014" name="Nature">
        <title>The genome of the recently domesticated crop plant sugar beet (Beta vulgaris).</title>
        <authorList>
            <person name="Dohm J.C."/>
            <person name="Minoche A.E."/>
            <person name="Holtgrawe D."/>
            <person name="Capella-Gutierrez S."/>
            <person name="Zakrzewski F."/>
            <person name="Tafer H."/>
            <person name="Rupp O."/>
            <person name="Sorensen T.R."/>
            <person name="Stracke R."/>
            <person name="Reinhardt R."/>
            <person name="Goesmann A."/>
            <person name="Kraft T."/>
            <person name="Schulz B."/>
            <person name="Stadler P.F."/>
            <person name="Schmidt T."/>
            <person name="Gabaldon T."/>
            <person name="Lehrach H."/>
            <person name="Weisshaar B."/>
            <person name="Himmelbauer H."/>
        </authorList>
    </citation>
    <scope>NUCLEOTIDE SEQUENCE [LARGE SCALE GENOMIC DNA]</scope>
    <source>
        <tissue evidence="1">Taproot</tissue>
    </source>
</reference>
<gene>
    <name evidence="1" type="ORF">BVRB_032510</name>
</gene>
<proteinExistence type="predicted"/>
<protein>
    <submittedName>
        <fullName evidence="1">Uncharacterized protein</fullName>
    </submittedName>
</protein>
<organism evidence="1 2">
    <name type="scientific">Beta vulgaris subsp. vulgaris</name>
    <name type="common">Beet</name>
    <dbReference type="NCBI Taxonomy" id="3555"/>
    <lineage>
        <taxon>Eukaryota</taxon>
        <taxon>Viridiplantae</taxon>
        <taxon>Streptophyta</taxon>
        <taxon>Embryophyta</taxon>
        <taxon>Tracheophyta</taxon>
        <taxon>Spermatophyta</taxon>
        <taxon>Magnoliopsida</taxon>
        <taxon>eudicotyledons</taxon>
        <taxon>Gunneridae</taxon>
        <taxon>Pentapetalae</taxon>
        <taxon>Caryophyllales</taxon>
        <taxon>Chenopodiaceae</taxon>
        <taxon>Betoideae</taxon>
        <taxon>Beta</taxon>
    </lineage>
</organism>
<dbReference type="Proteomes" id="UP000035740">
    <property type="component" value="Unassembled WGS sequence"/>
</dbReference>
<keyword evidence="2" id="KW-1185">Reference proteome</keyword>
<dbReference type="AlphaFoldDB" id="A0A0J8AX43"/>
<name>A0A0J8AX43_BETVV</name>
<accession>A0A0J8AX43</accession>
<sequence length="118" mass="12923">MGEDTALAIRQIEADLSIVLGDDAANSQIQFDSSQSSIDILSGVLRWAKGRLQLNRLIIDNINPCVNDVNSKAAKLDECLERLGLSHADVNLHDKEELLSQLSSTAQLLSLKDCKIYS</sequence>